<dbReference type="Gene3D" id="3.30.420.10">
    <property type="entry name" value="Ribonuclease H-like superfamily/Ribonuclease H"/>
    <property type="match status" value="1"/>
</dbReference>
<name>A0A7J8SKT4_GOSDV</name>
<evidence type="ECO:0000313" key="3">
    <source>
        <dbReference type="Proteomes" id="UP000593561"/>
    </source>
</evidence>
<reference evidence="2 3" key="1">
    <citation type="journal article" date="2019" name="Genome Biol. Evol.">
        <title>Insights into the evolution of the New World diploid cottons (Gossypium, subgenus Houzingenia) based on genome sequencing.</title>
        <authorList>
            <person name="Grover C.E."/>
            <person name="Arick M.A. 2nd"/>
            <person name="Thrash A."/>
            <person name="Conover J.L."/>
            <person name="Sanders W.S."/>
            <person name="Peterson D.G."/>
            <person name="Frelichowski J.E."/>
            <person name="Scheffler J.A."/>
            <person name="Scheffler B.E."/>
            <person name="Wendel J.F."/>
        </authorList>
    </citation>
    <scope>NUCLEOTIDE SEQUENCE [LARGE SCALE GENOMIC DNA]</scope>
    <source>
        <strain evidence="2">27</strain>
        <tissue evidence="2">Leaf</tissue>
    </source>
</reference>
<proteinExistence type="predicted"/>
<dbReference type="CDD" id="cd06222">
    <property type="entry name" value="RNase_H_like"/>
    <property type="match status" value="1"/>
</dbReference>
<dbReference type="AlphaFoldDB" id="A0A7J8SKT4"/>
<dbReference type="Proteomes" id="UP000593561">
    <property type="component" value="Unassembled WGS sequence"/>
</dbReference>
<gene>
    <name evidence="2" type="ORF">Godav_004307</name>
</gene>
<dbReference type="InterPro" id="IPR012337">
    <property type="entry name" value="RNaseH-like_sf"/>
</dbReference>
<evidence type="ECO:0000259" key="1">
    <source>
        <dbReference type="Pfam" id="PF13456"/>
    </source>
</evidence>
<evidence type="ECO:0000313" key="2">
    <source>
        <dbReference type="EMBL" id="MBA0626679.1"/>
    </source>
</evidence>
<dbReference type="SUPFAM" id="SSF53098">
    <property type="entry name" value="Ribonuclease H-like"/>
    <property type="match status" value="1"/>
</dbReference>
<dbReference type="PANTHER" id="PTHR47074">
    <property type="entry name" value="BNAC02G40300D PROTEIN"/>
    <property type="match status" value="1"/>
</dbReference>
<dbReference type="InterPro" id="IPR044730">
    <property type="entry name" value="RNase_H-like_dom_plant"/>
</dbReference>
<organism evidence="2 3">
    <name type="scientific">Gossypium davidsonii</name>
    <name type="common">Davidson's cotton</name>
    <name type="synonym">Gossypium klotzschianum subsp. davidsonii</name>
    <dbReference type="NCBI Taxonomy" id="34287"/>
    <lineage>
        <taxon>Eukaryota</taxon>
        <taxon>Viridiplantae</taxon>
        <taxon>Streptophyta</taxon>
        <taxon>Embryophyta</taxon>
        <taxon>Tracheophyta</taxon>
        <taxon>Spermatophyta</taxon>
        <taxon>Magnoliopsida</taxon>
        <taxon>eudicotyledons</taxon>
        <taxon>Gunneridae</taxon>
        <taxon>Pentapetalae</taxon>
        <taxon>rosids</taxon>
        <taxon>malvids</taxon>
        <taxon>Malvales</taxon>
        <taxon>Malvaceae</taxon>
        <taxon>Malvoideae</taxon>
        <taxon>Gossypium</taxon>
    </lineage>
</organism>
<dbReference type="GO" id="GO:0004523">
    <property type="term" value="F:RNA-DNA hybrid ribonuclease activity"/>
    <property type="evidence" value="ECO:0007669"/>
    <property type="project" value="InterPro"/>
</dbReference>
<accession>A0A7J8SKT4</accession>
<feature type="domain" description="RNase H type-1" evidence="1">
    <location>
        <begin position="109"/>
        <end position="208"/>
    </location>
</feature>
<comment type="caution">
    <text evidence="2">The sequence shown here is derived from an EMBL/GenBank/DDBJ whole genome shotgun (WGS) entry which is preliminary data.</text>
</comment>
<protein>
    <recommendedName>
        <fullName evidence="1">RNase H type-1 domain-containing protein</fullName>
    </recommendedName>
</protein>
<dbReference type="InterPro" id="IPR036397">
    <property type="entry name" value="RNaseH_sf"/>
</dbReference>
<keyword evidence="3" id="KW-1185">Reference proteome</keyword>
<dbReference type="GO" id="GO:0003676">
    <property type="term" value="F:nucleic acid binding"/>
    <property type="evidence" value="ECO:0007669"/>
    <property type="project" value="InterPro"/>
</dbReference>
<dbReference type="Pfam" id="PF13456">
    <property type="entry name" value="RVT_3"/>
    <property type="match status" value="1"/>
</dbReference>
<dbReference type="EMBL" id="JABFAC010000010">
    <property type="protein sequence ID" value="MBA0626679.1"/>
    <property type="molecule type" value="Genomic_DNA"/>
</dbReference>
<feature type="non-terminal residue" evidence="2">
    <location>
        <position position="209"/>
    </location>
</feature>
<sequence>VAGKILCIPLASKAQEDAVIWQAEPSGEYIVRSGYRLVGAATCPKCLRSEESLEDGFRNCPFAIETWHLLDIRWEGVRNDENEIAKKLPVTKVGCERCRPPEVPFRKINFDAAFQATTSISYSGIIVRNGRSRILSMRAVKNENIPSPFAAEDLACLQSLKVVRDLGLREVMVEGDSLSVIKKARSENLDRSAIGPYILDIKNEAGKFK</sequence>
<dbReference type="PANTHER" id="PTHR47074:SF61">
    <property type="entry name" value="RNASE H TYPE-1 DOMAIN-CONTAINING PROTEIN"/>
    <property type="match status" value="1"/>
</dbReference>
<dbReference type="InterPro" id="IPR002156">
    <property type="entry name" value="RNaseH_domain"/>
</dbReference>
<dbReference type="InterPro" id="IPR052929">
    <property type="entry name" value="RNase_H-like_EbsB-rel"/>
</dbReference>
<feature type="non-terminal residue" evidence="2">
    <location>
        <position position="1"/>
    </location>
</feature>